<sequence>MKCFFYFLISLFLINTSNAGVIIGGTRVIYNEGKKDVNISVENPDDIPYLIQAWIDNIDEKKQSSFTITPPLFRLNSNNSNTLRILLTEESLPSDRESLFWLNIKTIPATEKIENALQIAFKTQMKLIYRPKILKNISFNDEQQKLEWSKSGNKISVKNPTPYFINFQMIKFNGQSVNDVSYVAPFSTRSFDINNEEKNGTINWEIINDYGGTVELSEKKI</sequence>
<keyword evidence="2" id="KW-1185">Reference proteome</keyword>
<organism evidence="1 2">
    <name type="scientific">Moellerella wisconsensis</name>
    <dbReference type="NCBI Taxonomy" id="158849"/>
    <lineage>
        <taxon>Bacteria</taxon>
        <taxon>Pseudomonadati</taxon>
        <taxon>Pseudomonadota</taxon>
        <taxon>Gammaproteobacteria</taxon>
        <taxon>Enterobacterales</taxon>
        <taxon>Morganellaceae</taxon>
        <taxon>Moellerella</taxon>
    </lineage>
</organism>
<accession>A0ACD3Y629</accession>
<reference evidence="1" key="1">
    <citation type="submission" date="2022-03" db="EMBL/GenBank/DDBJ databases">
        <title>ESBL-producing Moellerella wisconsensis and Escherichia marmotae isolated from wild game meat.</title>
        <authorList>
            <person name="Biggel M."/>
        </authorList>
    </citation>
    <scope>NUCLEOTIDE SEQUENCE</scope>
    <source>
        <strain evidence="1">W1</strain>
    </source>
</reference>
<gene>
    <name evidence="1" type="ORF">MNY70_12375</name>
</gene>
<proteinExistence type="predicted"/>
<protein>
    <submittedName>
        <fullName evidence="1">Molecular chaperone</fullName>
    </submittedName>
</protein>
<dbReference type="Proteomes" id="UP000829420">
    <property type="component" value="Chromosome"/>
</dbReference>
<evidence type="ECO:0000313" key="1">
    <source>
        <dbReference type="EMBL" id="UNH38268.1"/>
    </source>
</evidence>
<evidence type="ECO:0000313" key="2">
    <source>
        <dbReference type="Proteomes" id="UP000829420"/>
    </source>
</evidence>
<dbReference type="EMBL" id="CP093255">
    <property type="protein sequence ID" value="UNH38268.1"/>
    <property type="molecule type" value="Genomic_DNA"/>
</dbReference>
<name>A0ACD3Y629_9GAMM</name>